<sequence>MATDPWALPVQQYATHFCLICAPAQKLDKSSFTQMDPEHDLESIGKHCQFDYCNQLDFLPFRCESCKGTFCLDHRTETAHKCPHAGEWAAARQKRSIGTSNTSSLISSLPTTKPTVYTSSQCSHPSCKTLIHTLQNTGVHCNECNRQYCLKHRLREDHDCSKLTPIGARLAGQGLSQAEKARLAFSRLRIWGKEKSSNVAANLTPKPKPNSAAARMARLADLKKKAKAKFPTGDFYFDPAWSVGKVLDDAARRLQVQNVNNRAKGEAERLRIFHVEGGKLLDFSEKIGFTGGISQGDTIVLLRGVGPPPDLVDR</sequence>
<gene>
    <name evidence="6" type="ORF">PAAG_12600</name>
</gene>
<accession>A0A0A2UYV2</accession>
<name>A0A0A2UYV2_PARBA</name>
<protein>
    <recommendedName>
        <fullName evidence="5">AN1-type domain-containing protein</fullName>
    </recommendedName>
</protein>
<dbReference type="EMBL" id="KN294031">
    <property type="protein sequence ID" value="KGQ00736.1"/>
    <property type="molecule type" value="Genomic_DNA"/>
</dbReference>
<dbReference type="KEGG" id="pbl:PAAG_12600"/>
<dbReference type="InterPro" id="IPR057358">
    <property type="entry name" value="UBL_ZFAND1-like"/>
</dbReference>
<evidence type="ECO:0000259" key="5">
    <source>
        <dbReference type="PROSITE" id="PS51039"/>
    </source>
</evidence>
<dbReference type="Gene3D" id="4.10.1110.10">
    <property type="entry name" value="AN1-like Zinc finger"/>
    <property type="match status" value="2"/>
</dbReference>
<dbReference type="InterPro" id="IPR000058">
    <property type="entry name" value="Znf_AN1"/>
</dbReference>
<evidence type="ECO:0000256" key="3">
    <source>
        <dbReference type="ARBA" id="ARBA00022833"/>
    </source>
</evidence>
<dbReference type="STRING" id="502779.A0A0A2UYV2"/>
<dbReference type="HOGENOM" id="CLU_052358_2_0_1"/>
<evidence type="ECO:0000313" key="6">
    <source>
        <dbReference type="EMBL" id="KGQ00736.1"/>
    </source>
</evidence>
<evidence type="ECO:0000313" key="7">
    <source>
        <dbReference type="Proteomes" id="UP000002059"/>
    </source>
</evidence>
<dbReference type="SMART" id="SM00154">
    <property type="entry name" value="ZnF_AN1"/>
    <property type="match status" value="2"/>
</dbReference>
<dbReference type="RefSeq" id="XP_015702315.1">
    <property type="nucleotide sequence ID" value="XM_015848073.1"/>
</dbReference>
<feature type="domain" description="AN1-type" evidence="5">
    <location>
        <begin position="42"/>
        <end position="90"/>
    </location>
</feature>
<proteinExistence type="predicted"/>
<dbReference type="PROSITE" id="PS51039">
    <property type="entry name" value="ZF_AN1"/>
    <property type="match status" value="2"/>
</dbReference>
<dbReference type="GeneID" id="26971198"/>
<keyword evidence="2 4" id="KW-0863">Zinc-finger</keyword>
<keyword evidence="1" id="KW-0479">Metal-binding</keyword>
<dbReference type="PANTHER" id="PTHR14677:SF40">
    <property type="entry name" value="CDC48-ASSOCIATED UBIQUITIN-LIKE_ZINC FINGER PROTEIN 1"/>
    <property type="match status" value="1"/>
</dbReference>
<organism evidence="6 7">
    <name type="scientific">Paracoccidioides lutzii (strain ATCC MYA-826 / Pb01)</name>
    <name type="common">Paracoccidioides brasiliensis</name>
    <dbReference type="NCBI Taxonomy" id="502779"/>
    <lineage>
        <taxon>Eukaryota</taxon>
        <taxon>Fungi</taxon>
        <taxon>Dikarya</taxon>
        <taxon>Ascomycota</taxon>
        <taxon>Pezizomycotina</taxon>
        <taxon>Eurotiomycetes</taxon>
        <taxon>Eurotiomycetidae</taxon>
        <taxon>Onygenales</taxon>
        <taxon>Ajellomycetaceae</taxon>
        <taxon>Paracoccidioides</taxon>
    </lineage>
</organism>
<dbReference type="GO" id="GO:0005737">
    <property type="term" value="C:cytoplasm"/>
    <property type="evidence" value="ECO:0007669"/>
    <property type="project" value="TreeGrafter"/>
</dbReference>
<evidence type="ECO:0000256" key="4">
    <source>
        <dbReference type="PROSITE-ProRule" id="PRU00449"/>
    </source>
</evidence>
<dbReference type="AlphaFoldDB" id="A0A0A2UYV2"/>
<dbReference type="Pfam" id="PF25327">
    <property type="entry name" value="UBL_ZFAND1"/>
    <property type="match status" value="1"/>
</dbReference>
<feature type="domain" description="AN1-type" evidence="5">
    <location>
        <begin position="116"/>
        <end position="168"/>
    </location>
</feature>
<dbReference type="Proteomes" id="UP000002059">
    <property type="component" value="Partially assembled WGS sequence"/>
</dbReference>
<dbReference type="GO" id="GO:0008270">
    <property type="term" value="F:zinc ion binding"/>
    <property type="evidence" value="ECO:0007669"/>
    <property type="project" value="UniProtKB-KW"/>
</dbReference>
<keyword evidence="3" id="KW-0862">Zinc</keyword>
<reference evidence="6 7" key="1">
    <citation type="journal article" date="2011" name="PLoS Genet.">
        <title>Comparative genomic analysis of human fungal pathogens causing paracoccidioidomycosis.</title>
        <authorList>
            <person name="Desjardins C.A."/>
            <person name="Champion M.D."/>
            <person name="Holder J.W."/>
            <person name="Muszewska A."/>
            <person name="Goldberg J."/>
            <person name="Bailao A.M."/>
            <person name="Brigido M.M."/>
            <person name="Ferreira M.E."/>
            <person name="Garcia A.M."/>
            <person name="Grynberg M."/>
            <person name="Gujja S."/>
            <person name="Heiman D.I."/>
            <person name="Henn M.R."/>
            <person name="Kodira C.D."/>
            <person name="Leon-Narvaez H."/>
            <person name="Longo L.V."/>
            <person name="Ma L.J."/>
            <person name="Malavazi I."/>
            <person name="Matsuo A.L."/>
            <person name="Morais F.V."/>
            <person name="Pereira M."/>
            <person name="Rodriguez-Brito S."/>
            <person name="Sakthikumar S."/>
            <person name="Salem-Izacc S.M."/>
            <person name="Sykes S.M."/>
            <person name="Teixeira M.M."/>
            <person name="Vallejo M.C."/>
            <person name="Walter M.E."/>
            <person name="Yandava C."/>
            <person name="Young S."/>
            <person name="Zeng Q."/>
            <person name="Zucker J."/>
            <person name="Felipe M.S."/>
            <person name="Goldman G.H."/>
            <person name="Haas B.J."/>
            <person name="McEwen J.G."/>
            <person name="Nino-Vega G."/>
            <person name="Puccia R."/>
            <person name="San-Blas G."/>
            <person name="Soares C.M."/>
            <person name="Birren B.W."/>
            <person name="Cuomo C.A."/>
        </authorList>
    </citation>
    <scope>NUCLEOTIDE SEQUENCE [LARGE SCALE GENOMIC DNA]</scope>
    <source>
        <strain evidence="7">ATCC MYA-826 / Pb01</strain>
    </source>
</reference>
<evidence type="ECO:0000256" key="1">
    <source>
        <dbReference type="ARBA" id="ARBA00022723"/>
    </source>
</evidence>
<dbReference type="OMA" id="RQYCLKH"/>
<dbReference type="OrthoDB" id="431929at2759"/>
<dbReference type="SUPFAM" id="SSF118310">
    <property type="entry name" value="AN1-like Zinc finger"/>
    <property type="match status" value="2"/>
</dbReference>
<dbReference type="VEuPathDB" id="FungiDB:PAAG_12600"/>
<keyword evidence="7" id="KW-1185">Reference proteome</keyword>
<dbReference type="InterPro" id="IPR035896">
    <property type="entry name" value="AN1-like_Znf"/>
</dbReference>
<evidence type="ECO:0000256" key="2">
    <source>
        <dbReference type="ARBA" id="ARBA00022771"/>
    </source>
</evidence>
<dbReference type="PANTHER" id="PTHR14677">
    <property type="entry name" value="ARSENITE INDUCUBLE RNA ASSOCIATED PROTEIN AIP-1-RELATED"/>
    <property type="match status" value="1"/>
</dbReference>
<dbReference type="Pfam" id="PF01428">
    <property type="entry name" value="zf-AN1"/>
    <property type="match status" value="2"/>
</dbReference>